<dbReference type="HOGENOM" id="CLU_2001128_0_0_5"/>
<protein>
    <submittedName>
        <fullName evidence="1">Uncharacterized protein</fullName>
    </submittedName>
</protein>
<evidence type="ECO:0000313" key="1">
    <source>
        <dbReference type="EMBL" id="EAQ14219.1"/>
    </source>
</evidence>
<organism evidence="1 2">
    <name type="scientific">Maritimibacter alkaliphilus HTCC2654</name>
    <dbReference type="NCBI Taxonomy" id="314271"/>
    <lineage>
        <taxon>Bacteria</taxon>
        <taxon>Pseudomonadati</taxon>
        <taxon>Pseudomonadota</taxon>
        <taxon>Alphaproteobacteria</taxon>
        <taxon>Rhodobacterales</taxon>
        <taxon>Roseobacteraceae</taxon>
        <taxon>Maritimibacter</taxon>
    </lineage>
</organism>
<comment type="caution">
    <text evidence="1">The sequence shown here is derived from an EMBL/GenBank/DDBJ whole genome shotgun (WGS) entry which is preliminary data.</text>
</comment>
<dbReference type="eggNOG" id="ENOG5033H3N">
    <property type="taxonomic scope" value="Bacteria"/>
</dbReference>
<name>A3VB86_9RHOB</name>
<evidence type="ECO:0000313" key="2">
    <source>
        <dbReference type="Proteomes" id="UP000002931"/>
    </source>
</evidence>
<dbReference type="AlphaFoldDB" id="A3VB86"/>
<sequence>MFHFSGVLNPQVGKQAFLDYIRMPDFDPHFAMLTDARQLNGVEASFPEIVSGVMKVMRNLRQFDQPVRSVILVNSEKPFVVARLLDQVLERASKIRIHIAREEHEALALVGCSDTDFARLANAA</sequence>
<accession>A3VB86</accession>
<dbReference type="EMBL" id="AAMT01000002">
    <property type="protein sequence ID" value="EAQ14219.1"/>
    <property type="molecule type" value="Genomic_DNA"/>
</dbReference>
<dbReference type="Proteomes" id="UP000002931">
    <property type="component" value="Unassembled WGS sequence"/>
</dbReference>
<gene>
    <name evidence="1" type="ORF">RB2654_16156</name>
</gene>
<reference evidence="1 2" key="1">
    <citation type="journal article" date="2010" name="J. Bacteriol.">
        <title>Genome sequences of Pelagibaca bermudensis HTCC2601T and Maritimibacter alkaliphilus HTCC2654T, the type strains of two marine Roseobacter genera.</title>
        <authorList>
            <person name="Thrash J.C."/>
            <person name="Cho J.C."/>
            <person name="Ferriera S."/>
            <person name="Johnson J."/>
            <person name="Vergin K.L."/>
            <person name="Giovannoni S.J."/>
        </authorList>
    </citation>
    <scope>NUCLEOTIDE SEQUENCE [LARGE SCALE GENOMIC DNA]</scope>
    <source>
        <strain evidence="1 2">HTCC2654</strain>
    </source>
</reference>
<proteinExistence type="predicted"/>
<keyword evidence="2" id="KW-1185">Reference proteome</keyword>